<dbReference type="FunFam" id="3.90.1530.30:FF:000001">
    <property type="entry name" value="Chromosome partitioning protein ParB"/>
    <property type="match status" value="1"/>
</dbReference>
<dbReference type="InterPro" id="IPR050336">
    <property type="entry name" value="Chromosome_partition/occlusion"/>
</dbReference>
<feature type="region of interest" description="Disordered" evidence="4">
    <location>
        <begin position="220"/>
        <end position="258"/>
    </location>
</feature>
<feature type="domain" description="ParB-like N-terminal" evidence="5">
    <location>
        <begin position="33"/>
        <end position="122"/>
    </location>
</feature>
<comment type="similarity">
    <text evidence="1">Belongs to the ParB family.</text>
</comment>
<keyword evidence="2" id="KW-0159">Chromosome partition</keyword>
<dbReference type="GO" id="GO:0003677">
    <property type="term" value="F:DNA binding"/>
    <property type="evidence" value="ECO:0007669"/>
    <property type="project" value="UniProtKB-KW"/>
</dbReference>
<evidence type="ECO:0000313" key="6">
    <source>
        <dbReference type="EMBL" id="EES53877.1"/>
    </source>
</evidence>
<dbReference type="Pfam" id="PF17762">
    <property type="entry name" value="HTH_ParB"/>
    <property type="match status" value="1"/>
</dbReference>
<dbReference type="Proteomes" id="UP000009374">
    <property type="component" value="Unassembled WGS sequence"/>
</dbReference>
<dbReference type="SMART" id="SM00470">
    <property type="entry name" value="ParB"/>
    <property type="match status" value="1"/>
</dbReference>
<evidence type="ECO:0000313" key="7">
    <source>
        <dbReference type="Proteomes" id="UP000009374"/>
    </source>
</evidence>
<dbReference type="Pfam" id="PF02195">
    <property type="entry name" value="ParB_N"/>
    <property type="match status" value="1"/>
</dbReference>
<dbReference type="InterPro" id="IPR036086">
    <property type="entry name" value="ParB/Sulfiredoxin_sf"/>
</dbReference>
<accession>C6HTU9</accession>
<evidence type="ECO:0000256" key="1">
    <source>
        <dbReference type="ARBA" id="ARBA00006295"/>
    </source>
</evidence>
<dbReference type="GO" id="GO:0007059">
    <property type="term" value="P:chromosome segregation"/>
    <property type="evidence" value="ECO:0007669"/>
    <property type="project" value="UniProtKB-KW"/>
</dbReference>
<dbReference type="CDD" id="cd16393">
    <property type="entry name" value="SPO0J_N"/>
    <property type="match status" value="1"/>
</dbReference>
<dbReference type="Gene3D" id="3.90.1530.30">
    <property type="match status" value="1"/>
</dbReference>
<proteinExistence type="inferred from homology"/>
<dbReference type="SUPFAM" id="SSF109709">
    <property type="entry name" value="KorB DNA-binding domain-like"/>
    <property type="match status" value="1"/>
</dbReference>
<sequence>MAKKSKFLNDLDFLTKGTNAGATGGAPASGSVQTLPLDRIRFDPDQPRKSMSENTLQELADSISRHGVLEPVLVRPEGDDWILVCGERRVRAAGLAGLEQIPAVVREMDIPEVRLVQLIENIQREDLPPLAIARALSDLLKTYGMTQEACARALGKSQTYVSRHLALLQSDDLTMRALESGAIRDPEAVTLLNRMPPEAKKEILDRAIETKTPVSVRTVREELERSEAPVQRDVPRSGEFTPARLPEAPVARSEELPPYGQEIPIESAKHVPARKAGDADPVVAVRLSLSVWRKLLDRLGLDPDAGPEEIQERLESVE</sequence>
<gene>
    <name evidence="6" type="ORF">UBAL3_44810015</name>
</gene>
<protein>
    <submittedName>
        <fullName evidence="6">ParB-like partition protein</fullName>
    </submittedName>
</protein>
<dbReference type="Gene3D" id="1.10.10.2830">
    <property type="match status" value="1"/>
</dbReference>
<dbReference type="InterPro" id="IPR041468">
    <property type="entry name" value="HTH_ParB/Spo0J"/>
</dbReference>
<dbReference type="SUPFAM" id="SSF110849">
    <property type="entry name" value="ParB/Sulfiredoxin"/>
    <property type="match status" value="1"/>
</dbReference>
<dbReference type="NCBIfam" id="TIGR00180">
    <property type="entry name" value="parB_part"/>
    <property type="match status" value="1"/>
</dbReference>
<dbReference type="InterPro" id="IPR004437">
    <property type="entry name" value="ParB/RepB/Spo0J"/>
</dbReference>
<keyword evidence="3" id="KW-0238">DNA-binding</keyword>
<dbReference type="PANTHER" id="PTHR33375">
    <property type="entry name" value="CHROMOSOME-PARTITIONING PROTEIN PARB-RELATED"/>
    <property type="match status" value="1"/>
</dbReference>
<organism evidence="6 7">
    <name type="scientific">Leptospirillum ferrodiazotrophum</name>
    <dbReference type="NCBI Taxonomy" id="412449"/>
    <lineage>
        <taxon>Bacteria</taxon>
        <taxon>Pseudomonadati</taxon>
        <taxon>Nitrospirota</taxon>
        <taxon>Nitrospiria</taxon>
        <taxon>Nitrospirales</taxon>
        <taxon>Nitrospiraceae</taxon>
        <taxon>Leptospirillum</taxon>
    </lineage>
</organism>
<evidence type="ECO:0000256" key="2">
    <source>
        <dbReference type="ARBA" id="ARBA00022829"/>
    </source>
</evidence>
<feature type="compositionally biased region" description="Low complexity" evidence="4">
    <location>
        <begin position="18"/>
        <end position="31"/>
    </location>
</feature>
<dbReference type="EMBL" id="GG693852">
    <property type="protein sequence ID" value="EES53877.1"/>
    <property type="molecule type" value="Genomic_DNA"/>
</dbReference>
<feature type="region of interest" description="Disordered" evidence="4">
    <location>
        <begin position="18"/>
        <end position="37"/>
    </location>
</feature>
<keyword evidence="7" id="KW-1185">Reference proteome</keyword>
<reference evidence="6 7" key="1">
    <citation type="journal article" date="2009" name="Appl. Environ. Microbiol.">
        <title>Community genomic and proteomic analyses of chemoautotrophic iron-oxidizing "Leptospirillum rubarum" (Group II) and "Leptospirillum ferrodiazotrophum" (Group III) bacteria in acid mine drainage biofilms.</title>
        <authorList>
            <person name="Goltsman D.S."/>
            <person name="Denef V.J."/>
            <person name="Singer S.W."/>
            <person name="VerBerkmoes N.C."/>
            <person name="Lefsrud M."/>
            <person name="Mueller R.S."/>
            <person name="Dick G.J."/>
            <person name="Sun C.L."/>
            <person name="Wheeler K.E."/>
            <person name="Zemla A."/>
            <person name="Baker B.J."/>
            <person name="Hauser L."/>
            <person name="Land M."/>
            <person name="Shah M.B."/>
            <person name="Thelen M.P."/>
            <person name="Hettich R.L."/>
            <person name="Banfield J.F."/>
        </authorList>
    </citation>
    <scope>NUCLEOTIDE SEQUENCE [LARGE SCALE GENOMIC DNA]</scope>
</reference>
<dbReference type="AlphaFoldDB" id="C6HTU9"/>
<dbReference type="InterPro" id="IPR003115">
    <property type="entry name" value="ParB_N"/>
</dbReference>
<dbReference type="PANTHER" id="PTHR33375:SF1">
    <property type="entry name" value="CHROMOSOME-PARTITIONING PROTEIN PARB-RELATED"/>
    <property type="match status" value="1"/>
</dbReference>
<dbReference type="GO" id="GO:0005694">
    <property type="term" value="C:chromosome"/>
    <property type="evidence" value="ECO:0007669"/>
    <property type="project" value="TreeGrafter"/>
</dbReference>
<evidence type="ECO:0000256" key="3">
    <source>
        <dbReference type="ARBA" id="ARBA00023125"/>
    </source>
</evidence>
<name>C6HTU9_9BACT</name>
<evidence type="ECO:0000259" key="5">
    <source>
        <dbReference type="SMART" id="SM00470"/>
    </source>
</evidence>
<evidence type="ECO:0000256" key="4">
    <source>
        <dbReference type="SAM" id="MobiDB-lite"/>
    </source>
</evidence>